<comment type="subcellular location">
    <subcellularLocation>
        <location evidence="1">Cell membrane</location>
        <topology evidence="1">Multi-pass membrane protein</topology>
    </subcellularLocation>
</comment>
<keyword evidence="8 13" id="KW-0472">Membrane</keyword>
<dbReference type="PANTHER" id="PTHR42643">
    <property type="entry name" value="IONOTROPIC RECEPTOR 20A-RELATED"/>
    <property type="match status" value="1"/>
</dbReference>
<keyword evidence="3" id="KW-0813">Transport</keyword>
<dbReference type="GO" id="GO:0005886">
    <property type="term" value="C:plasma membrane"/>
    <property type="evidence" value="ECO:0007669"/>
    <property type="project" value="UniProtKB-SubCell"/>
</dbReference>
<dbReference type="EMBL" id="KK852556">
    <property type="protein sequence ID" value="KDR21416.1"/>
    <property type="molecule type" value="Genomic_DNA"/>
</dbReference>
<keyword evidence="5 13" id="KW-0812">Transmembrane</keyword>
<evidence type="ECO:0000256" key="1">
    <source>
        <dbReference type="ARBA" id="ARBA00004651"/>
    </source>
</evidence>
<protein>
    <submittedName>
        <fullName evidence="16">Uncharacterized protein</fullName>
    </submittedName>
</protein>
<keyword evidence="9" id="KW-0675">Receptor</keyword>
<dbReference type="InterPro" id="IPR001320">
    <property type="entry name" value="Iontro_rcpt_C"/>
</dbReference>
<dbReference type="GO" id="GO:0050906">
    <property type="term" value="P:detection of stimulus involved in sensory perception"/>
    <property type="evidence" value="ECO:0007669"/>
    <property type="project" value="UniProtKB-ARBA"/>
</dbReference>
<feature type="domain" description="Ionotropic glutamate receptor C-terminal" evidence="14">
    <location>
        <begin position="276"/>
        <end position="537"/>
    </location>
</feature>
<gene>
    <name evidence="16" type="ORF">L798_03451</name>
</gene>
<dbReference type="Gene3D" id="3.40.190.10">
    <property type="entry name" value="Periplasmic binding protein-like II"/>
    <property type="match status" value="1"/>
</dbReference>
<dbReference type="InterPro" id="IPR019594">
    <property type="entry name" value="Glu/Gly-bd"/>
</dbReference>
<dbReference type="AlphaFoldDB" id="A0A067RBZ7"/>
<organism evidence="16 17">
    <name type="scientific">Zootermopsis nevadensis</name>
    <name type="common">Dampwood termite</name>
    <dbReference type="NCBI Taxonomy" id="136037"/>
    <lineage>
        <taxon>Eukaryota</taxon>
        <taxon>Metazoa</taxon>
        <taxon>Ecdysozoa</taxon>
        <taxon>Arthropoda</taxon>
        <taxon>Hexapoda</taxon>
        <taxon>Insecta</taxon>
        <taxon>Pterygota</taxon>
        <taxon>Neoptera</taxon>
        <taxon>Polyneoptera</taxon>
        <taxon>Dictyoptera</taxon>
        <taxon>Blattodea</taxon>
        <taxon>Blattoidea</taxon>
        <taxon>Termitoidae</taxon>
        <taxon>Termopsidae</taxon>
        <taxon>Zootermopsis</taxon>
    </lineage>
</organism>
<evidence type="ECO:0000256" key="10">
    <source>
        <dbReference type="ARBA" id="ARBA00023180"/>
    </source>
</evidence>
<proteinExistence type="inferred from homology"/>
<dbReference type="Pfam" id="PF10613">
    <property type="entry name" value="Lig_chan-Glu_bd"/>
    <property type="match status" value="1"/>
</dbReference>
<feature type="transmembrane region" description="Helical" evidence="13">
    <location>
        <begin position="332"/>
        <end position="353"/>
    </location>
</feature>
<evidence type="ECO:0000256" key="6">
    <source>
        <dbReference type="ARBA" id="ARBA00022989"/>
    </source>
</evidence>
<keyword evidence="6 13" id="KW-1133">Transmembrane helix</keyword>
<evidence type="ECO:0000256" key="3">
    <source>
        <dbReference type="ARBA" id="ARBA00022448"/>
    </source>
</evidence>
<dbReference type="PANTHER" id="PTHR42643:SF24">
    <property type="entry name" value="IONOTROPIC RECEPTOR 60A"/>
    <property type="match status" value="1"/>
</dbReference>
<dbReference type="Proteomes" id="UP000027135">
    <property type="component" value="Unassembled WGS sequence"/>
</dbReference>
<evidence type="ECO:0000256" key="13">
    <source>
        <dbReference type="SAM" id="Phobius"/>
    </source>
</evidence>
<evidence type="ECO:0000256" key="2">
    <source>
        <dbReference type="ARBA" id="ARBA00008685"/>
    </source>
</evidence>
<dbReference type="eggNOG" id="KOG4440">
    <property type="taxonomic scope" value="Eukaryota"/>
</dbReference>
<keyword evidence="11" id="KW-1071">Ligand-gated ion channel</keyword>
<keyword evidence="12" id="KW-0407">Ion channel</keyword>
<feature type="domain" description="Ionotropic glutamate receptor L-glutamate and glycine-binding" evidence="15">
    <location>
        <begin position="143"/>
        <end position="258"/>
    </location>
</feature>
<keyword evidence="10" id="KW-0325">Glycoprotein</keyword>
<keyword evidence="7" id="KW-0406">Ion transport</keyword>
<evidence type="ECO:0000256" key="11">
    <source>
        <dbReference type="ARBA" id="ARBA00023286"/>
    </source>
</evidence>
<evidence type="ECO:0000256" key="4">
    <source>
        <dbReference type="ARBA" id="ARBA00022475"/>
    </source>
</evidence>
<sequence length="571" mass="64041">MAVALTQRVFRGPLYCACVMGDDSSVARDVIGTVIATIPVPVSGGNCPGFAGGMFIAQDAASVITSVVTASRHFHRLLLLIPGSLQELLDKAPLFRNISFEVVAANCSSVFHLTSSHHLSFQRLTTDSDTVQRQLPNLQGRVLRVSTFHCPPFSYRNSWKNINHGGSLPKGVPDGVEMAIFLALSRRLNFTWQMNDLHDADVWGHRDDNGTWSGGIVESMSQKLADIAFCGIYVEETIMQEMDLTIPWTHYCLTFLVPRSARGFRFAFLKTFQPLLWLFIIIVTLGTAVVMWLLSRFERRPRGIIETVLTAVGLLFLSSFPEQQTRLGTLRLLMAFWSAFSLLLTTALSSGLVSHLTQPAPTTQLNSVRDLVESGLSWGQAYEQDYSAIFNMQDPWHAQFADQFKLESNPRDRVTRVRRGHYAILGGKLDGTAPYFMEGDTLKDTGLLSQLRVMDECLIRQYAALGLIKRSSLTQPVSRAMRWLLEAGLVEHWQADLVQDYGNPEIKHLFHTVQQRGPQQLTWVHLEDLFLLLCIGLATATLMFLIEVFCFRLKLEDDHAHSNHDGSARSQ</sequence>
<evidence type="ECO:0000256" key="9">
    <source>
        <dbReference type="ARBA" id="ARBA00023170"/>
    </source>
</evidence>
<evidence type="ECO:0000259" key="14">
    <source>
        <dbReference type="Pfam" id="PF00060"/>
    </source>
</evidence>
<evidence type="ECO:0000259" key="15">
    <source>
        <dbReference type="Pfam" id="PF10613"/>
    </source>
</evidence>
<evidence type="ECO:0000256" key="8">
    <source>
        <dbReference type="ARBA" id="ARBA00023136"/>
    </source>
</evidence>
<dbReference type="Gene3D" id="1.10.287.70">
    <property type="match status" value="1"/>
</dbReference>
<accession>A0A067RBZ7</accession>
<evidence type="ECO:0000313" key="16">
    <source>
        <dbReference type="EMBL" id="KDR21416.1"/>
    </source>
</evidence>
<keyword evidence="17" id="KW-1185">Reference proteome</keyword>
<dbReference type="OMA" id="KFIVRAP"/>
<evidence type="ECO:0000256" key="5">
    <source>
        <dbReference type="ARBA" id="ARBA00022692"/>
    </source>
</evidence>
<dbReference type="InterPro" id="IPR052192">
    <property type="entry name" value="Insect_Ionotropic_Sensory_Rcpt"/>
</dbReference>
<feature type="transmembrane region" description="Helical" evidence="13">
    <location>
        <begin position="301"/>
        <end position="320"/>
    </location>
</feature>
<comment type="similarity">
    <text evidence="2">Belongs to the glutamate-gated ion channel (TC 1.A.10.1) family.</text>
</comment>
<dbReference type="OrthoDB" id="8182981at2759"/>
<dbReference type="InParanoid" id="A0A067RBZ7"/>
<dbReference type="STRING" id="136037.A0A067RBZ7"/>
<dbReference type="Pfam" id="PF00060">
    <property type="entry name" value="Lig_chan"/>
    <property type="match status" value="1"/>
</dbReference>
<name>A0A067RBZ7_ZOONE</name>
<reference evidence="16 17" key="1">
    <citation type="journal article" date="2014" name="Nat. Commun.">
        <title>Molecular traces of alternative social organization in a termite genome.</title>
        <authorList>
            <person name="Terrapon N."/>
            <person name="Li C."/>
            <person name="Robertson H.M."/>
            <person name="Ji L."/>
            <person name="Meng X."/>
            <person name="Booth W."/>
            <person name="Chen Z."/>
            <person name="Childers C.P."/>
            <person name="Glastad K.M."/>
            <person name="Gokhale K."/>
            <person name="Gowin J."/>
            <person name="Gronenberg W."/>
            <person name="Hermansen R.A."/>
            <person name="Hu H."/>
            <person name="Hunt B.G."/>
            <person name="Huylmans A.K."/>
            <person name="Khalil S.M."/>
            <person name="Mitchell R.D."/>
            <person name="Munoz-Torres M.C."/>
            <person name="Mustard J.A."/>
            <person name="Pan H."/>
            <person name="Reese J.T."/>
            <person name="Scharf M.E."/>
            <person name="Sun F."/>
            <person name="Vogel H."/>
            <person name="Xiao J."/>
            <person name="Yang W."/>
            <person name="Yang Z."/>
            <person name="Yang Z."/>
            <person name="Zhou J."/>
            <person name="Zhu J."/>
            <person name="Brent C.S."/>
            <person name="Elsik C.G."/>
            <person name="Goodisman M.A."/>
            <person name="Liberles D.A."/>
            <person name="Roe R.M."/>
            <person name="Vargo E.L."/>
            <person name="Vilcinskas A."/>
            <person name="Wang J."/>
            <person name="Bornberg-Bauer E."/>
            <person name="Korb J."/>
            <person name="Zhang G."/>
            <person name="Liebig J."/>
        </authorList>
    </citation>
    <scope>NUCLEOTIDE SEQUENCE [LARGE SCALE GENOMIC DNA]</scope>
    <source>
        <tissue evidence="16">Whole organism</tissue>
    </source>
</reference>
<feature type="transmembrane region" description="Helical" evidence="13">
    <location>
        <begin position="275"/>
        <end position="295"/>
    </location>
</feature>
<evidence type="ECO:0000256" key="12">
    <source>
        <dbReference type="ARBA" id="ARBA00023303"/>
    </source>
</evidence>
<feature type="transmembrane region" description="Helical" evidence="13">
    <location>
        <begin position="529"/>
        <end position="551"/>
    </location>
</feature>
<keyword evidence="4" id="KW-1003">Cell membrane</keyword>
<evidence type="ECO:0000256" key="7">
    <source>
        <dbReference type="ARBA" id="ARBA00023065"/>
    </source>
</evidence>
<dbReference type="GO" id="GO:0015276">
    <property type="term" value="F:ligand-gated monoatomic ion channel activity"/>
    <property type="evidence" value="ECO:0007669"/>
    <property type="project" value="InterPro"/>
</dbReference>
<evidence type="ECO:0000313" key="17">
    <source>
        <dbReference type="Proteomes" id="UP000027135"/>
    </source>
</evidence>
<dbReference type="SUPFAM" id="SSF53850">
    <property type="entry name" value="Periplasmic binding protein-like II"/>
    <property type="match status" value="1"/>
</dbReference>